<accession>A0A1I5KNZ2</accession>
<feature type="region of interest" description="Disordered" evidence="1">
    <location>
        <begin position="72"/>
        <end position="95"/>
    </location>
</feature>
<protein>
    <submittedName>
        <fullName evidence="2">Uncharacterized protein</fullName>
    </submittedName>
</protein>
<dbReference type="AlphaFoldDB" id="A0A1I5KNZ2"/>
<organism evidence="2 3">
    <name type="scientific">Amycolatopsis arida</name>
    <dbReference type="NCBI Taxonomy" id="587909"/>
    <lineage>
        <taxon>Bacteria</taxon>
        <taxon>Bacillati</taxon>
        <taxon>Actinomycetota</taxon>
        <taxon>Actinomycetes</taxon>
        <taxon>Pseudonocardiales</taxon>
        <taxon>Pseudonocardiaceae</taxon>
        <taxon>Amycolatopsis</taxon>
    </lineage>
</organism>
<dbReference type="OrthoDB" id="3630259at2"/>
<keyword evidence="3" id="KW-1185">Reference proteome</keyword>
<evidence type="ECO:0000313" key="2">
    <source>
        <dbReference type="EMBL" id="SFO86810.1"/>
    </source>
</evidence>
<reference evidence="3" key="1">
    <citation type="submission" date="2016-10" db="EMBL/GenBank/DDBJ databases">
        <authorList>
            <person name="Varghese N."/>
            <person name="Submissions S."/>
        </authorList>
    </citation>
    <scope>NUCLEOTIDE SEQUENCE [LARGE SCALE GENOMIC DNA]</scope>
    <source>
        <strain evidence="3">CGMCC 4.5579</strain>
    </source>
</reference>
<dbReference type="Proteomes" id="UP000198727">
    <property type="component" value="Unassembled WGS sequence"/>
</dbReference>
<proteinExistence type="predicted"/>
<evidence type="ECO:0000256" key="1">
    <source>
        <dbReference type="SAM" id="MobiDB-lite"/>
    </source>
</evidence>
<dbReference type="RefSeq" id="WP_134045956.1">
    <property type="nucleotide sequence ID" value="NZ_FOWW01000001.1"/>
</dbReference>
<sequence>MTAEREPGTGRRPARRPPADYGRATIRHVLTAGAWQGWDDMLQWLRTNGPNDPEINPDELRGLRQDAERAQRVGEEFTSDPDGFAAALQRARRRT</sequence>
<feature type="region of interest" description="Disordered" evidence="1">
    <location>
        <begin position="1"/>
        <end position="22"/>
    </location>
</feature>
<dbReference type="EMBL" id="FOWW01000001">
    <property type="protein sequence ID" value="SFO86810.1"/>
    <property type="molecule type" value="Genomic_DNA"/>
</dbReference>
<name>A0A1I5KNZ2_9PSEU</name>
<evidence type="ECO:0000313" key="3">
    <source>
        <dbReference type="Proteomes" id="UP000198727"/>
    </source>
</evidence>
<gene>
    <name evidence="2" type="ORF">SAMN05421810_101245</name>
</gene>